<dbReference type="InterPro" id="IPR006439">
    <property type="entry name" value="HAD-SF_hydro_IA"/>
</dbReference>
<proteinExistence type="predicted"/>
<gene>
    <name evidence="2" type="ORF">SAMN05660350_00416</name>
</gene>
<evidence type="ECO:0000313" key="2">
    <source>
        <dbReference type="EMBL" id="SHN52689.1"/>
    </source>
</evidence>
<sequence length="221" mass="23607">MSGAVISLDVGGTLVRTSGPSLAALLLAASPLQAPAARSVIRRELYTRPRITDEVIAAVCTGLQIPRSAFPRQHAPVEVSLQSTTPTVLRQLSRSAKLVTLSNVTCLDDDPVLHDLLAPWISRHFPSSRLGYAKPDPAAFHAVAAACGVPTTTLVHVGDDWECDIVGAARAGAVAVWLAEGRPIPDVDLLADGNVLITHDLPTAARRVGHYLKTRRQRSRR</sequence>
<protein>
    <submittedName>
        <fullName evidence="2">Haloacid dehalogenase superfamily, subfamily IA, variant 1 with third motif having Dx(3-4)D or Dx(3-4)E</fullName>
    </submittedName>
</protein>
<dbReference type="InterPro" id="IPR051540">
    <property type="entry name" value="S-2-haloacid_dehalogenase"/>
</dbReference>
<keyword evidence="1" id="KW-0378">Hydrolase</keyword>
<dbReference type="RefSeq" id="WP_083605913.1">
    <property type="nucleotide sequence ID" value="NZ_FRDM01000001.1"/>
</dbReference>
<dbReference type="EMBL" id="FRDM01000001">
    <property type="protein sequence ID" value="SHN52689.1"/>
    <property type="molecule type" value="Genomic_DNA"/>
</dbReference>
<evidence type="ECO:0000313" key="3">
    <source>
        <dbReference type="Proteomes" id="UP000184428"/>
    </source>
</evidence>
<dbReference type="SUPFAM" id="SSF56784">
    <property type="entry name" value="HAD-like"/>
    <property type="match status" value="1"/>
</dbReference>
<reference evidence="2 3" key="1">
    <citation type="submission" date="2016-12" db="EMBL/GenBank/DDBJ databases">
        <authorList>
            <person name="Song W.-J."/>
            <person name="Kurnit D.M."/>
        </authorList>
    </citation>
    <scope>NUCLEOTIDE SEQUENCE [LARGE SCALE GENOMIC DNA]</scope>
    <source>
        <strain evidence="2 3">DSM 43162</strain>
    </source>
</reference>
<dbReference type="Pfam" id="PF13242">
    <property type="entry name" value="Hydrolase_like"/>
    <property type="match status" value="1"/>
</dbReference>
<dbReference type="GO" id="GO:0016787">
    <property type="term" value="F:hydrolase activity"/>
    <property type="evidence" value="ECO:0007669"/>
    <property type="project" value="UniProtKB-KW"/>
</dbReference>
<dbReference type="InterPro" id="IPR036412">
    <property type="entry name" value="HAD-like_sf"/>
</dbReference>
<dbReference type="PANTHER" id="PTHR43316">
    <property type="entry name" value="HYDROLASE, HALOACID DELAHOGENASE-RELATED"/>
    <property type="match status" value="1"/>
</dbReference>
<name>A0A1M7S221_9ACTN</name>
<evidence type="ECO:0000256" key="1">
    <source>
        <dbReference type="ARBA" id="ARBA00022801"/>
    </source>
</evidence>
<dbReference type="AlphaFoldDB" id="A0A1M7S221"/>
<organism evidence="2 3">
    <name type="scientific">Geodermatophilus obscurus</name>
    <dbReference type="NCBI Taxonomy" id="1861"/>
    <lineage>
        <taxon>Bacteria</taxon>
        <taxon>Bacillati</taxon>
        <taxon>Actinomycetota</taxon>
        <taxon>Actinomycetes</taxon>
        <taxon>Geodermatophilales</taxon>
        <taxon>Geodermatophilaceae</taxon>
        <taxon>Geodermatophilus</taxon>
    </lineage>
</organism>
<dbReference type="OrthoDB" id="9797743at2"/>
<dbReference type="InterPro" id="IPR023214">
    <property type="entry name" value="HAD_sf"/>
</dbReference>
<accession>A0A1M7S221</accession>
<dbReference type="Gene3D" id="3.40.50.1000">
    <property type="entry name" value="HAD superfamily/HAD-like"/>
    <property type="match status" value="1"/>
</dbReference>
<dbReference type="Proteomes" id="UP000184428">
    <property type="component" value="Unassembled WGS sequence"/>
</dbReference>
<dbReference type="NCBIfam" id="TIGR01549">
    <property type="entry name" value="HAD-SF-IA-v1"/>
    <property type="match status" value="1"/>
</dbReference>
<dbReference type="PANTHER" id="PTHR43316:SF3">
    <property type="entry name" value="HALOACID DEHALOGENASE, TYPE II (AFU_ORTHOLOGUE AFUA_2G07750)-RELATED"/>
    <property type="match status" value="1"/>
</dbReference>